<organism evidence="11 12">
    <name type="scientific">Streptomyces demainii</name>
    <dbReference type="NCBI Taxonomy" id="588122"/>
    <lineage>
        <taxon>Bacteria</taxon>
        <taxon>Bacillati</taxon>
        <taxon>Actinomycetota</taxon>
        <taxon>Actinomycetes</taxon>
        <taxon>Kitasatosporales</taxon>
        <taxon>Streptomycetaceae</taxon>
        <taxon>Streptomyces</taxon>
    </lineage>
</organism>
<protein>
    <recommendedName>
        <fullName evidence="4 9">N-(5'-phosphoribosyl)anthranilate isomerase</fullName>
        <shortName evidence="9">PRAI</shortName>
        <ecNumber evidence="3 9">5.3.1.24</ecNumber>
    </recommendedName>
</protein>
<feature type="domain" description="N-(5'phosphoribosyl) anthranilate isomerase (PRAI)" evidence="10">
    <location>
        <begin position="18"/>
        <end position="224"/>
    </location>
</feature>
<dbReference type="SUPFAM" id="SSF51366">
    <property type="entry name" value="Ribulose-phoshate binding barrel"/>
    <property type="match status" value="1"/>
</dbReference>
<keyword evidence="5 9" id="KW-0028">Amino-acid biosynthesis</keyword>
<dbReference type="EC" id="5.3.1.24" evidence="3 9"/>
<keyword evidence="12" id="KW-1185">Reference proteome</keyword>
<reference evidence="11 12" key="1">
    <citation type="submission" date="2023-07" db="EMBL/GenBank/DDBJ databases">
        <title>Sequencing the genomes of 1000 actinobacteria strains.</title>
        <authorList>
            <person name="Klenk H.-P."/>
        </authorList>
    </citation>
    <scope>NUCLEOTIDE SEQUENCE [LARGE SCALE GENOMIC DNA]</scope>
    <source>
        <strain evidence="11 12">DSM 41600</strain>
    </source>
</reference>
<keyword evidence="6 9" id="KW-0822">Tryptophan biosynthesis</keyword>
<accession>A0ABT9KHW2</accession>
<dbReference type="InterPro" id="IPR013785">
    <property type="entry name" value="Aldolase_TIM"/>
</dbReference>
<evidence type="ECO:0000256" key="6">
    <source>
        <dbReference type="ARBA" id="ARBA00022822"/>
    </source>
</evidence>
<dbReference type="Proteomes" id="UP001234880">
    <property type="component" value="Unassembled WGS sequence"/>
</dbReference>
<dbReference type="RefSeq" id="WP_307109853.1">
    <property type="nucleotide sequence ID" value="NZ_JAURUE010000001.1"/>
</dbReference>
<sequence length="268" mass="27505">MSAPPAAGPPPANRPLLKVCGATRIEEAAAVAARSDLVGLWYGVEGGANDLPAATVPELADAVRAGGRAEPVLVTFLHDTDRLARAARAARIRWIQLHAYQPPRTVAALRAALPDAVLVKAVHVVDGRCVERPFFGVYARAGTDLFLVDAATPDGGVGSTGHRLPPETLEPLLPALGLPFLLAGGLTEADAARGPALGVHPGFRGVDVDSAARGDDGLLSANRVAALDRVWTGAATGAGEARGCTPVPFGVPSPVRTPLPHPRPCEGT</sequence>
<evidence type="ECO:0000256" key="5">
    <source>
        <dbReference type="ARBA" id="ARBA00022605"/>
    </source>
</evidence>
<comment type="pathway">
    <text evidence="2 9">Amino-acid biosynthesis; L-tryptophan biosynthesis; L-tryptophan from chorismate: step 3/5.</text>
</comment>
<evidence type="ECO:0000313" key="12">
    <source>
        <dbReference type="Proteomes" id="UP001234880"/>
    </source>
</evidence>
<dbReference type="Pfam" id="PF00697">
    <property type="entry name" value="PRAI"/>
    <property type="match status" value="1"/>
</dbReference>
<dbReference type="GO" id="GO:0004640">
    <property type="term" value="F:phosphoribosylanthranilate isomerase activity"/>
    <property type="evidence" value="ECO:0007669"/>
    <property type="project" value="UniProtKB-EC"/>
</dbReference>
<dbReference type="PANTHER" id="PTHR42894">
    <property type="entry name" value="N-(5'-PHOSPHORIBOSYL)ANTHRANILATE ISOMERASE"/>
    <property type="match status" value="1"/>
</dbReference>
<dbReference type="PANTHER" id="PTHR42894:SF1">
    <property type="entry name" value="N-(5'-PHOSPHORIBOSYL)ANTHRANILATE ISOMERASE"/>
    <property type="match status" value="1"/>
</dbReference>
<keyword evidence="7 9" id="KW-0057">Aromatic amino acid biosynthesis</keyword>
<dbReference type="InterPro" id="IPR044643">
    <property type="entry name" value="TrpF_fam"/>
</dbReference>
<evidence type="ECO:0000313" key="11">
    <source>
        <dbReference type="EMBL" id="MDP9607820.1"/>
    </source>
</evidence>
<dbReference type="HAMAP" id="MF_00135">
    <property type="entry name" value="PRAI"/>
    <property type="match status" value="1"/>
</dbReference>
<evidence type="ECO:0000256" key="4">
    <source>
        <dbReference type="ARBA" id="ARBA00022272"/>
    </source>
</evidence>
<proteinExistence type="inferred from homology"/>
<dbReference type="InterPro" id="IPR001240">
    <property type="entry name" value="PRAI_dom"/>
</dbReference>
<comment type="catalytic activity">
    <reaction evidence="1 9">
        <text>N-(5-phospho-beta-D-ribosyl)anthranilate = 1-(2-carboxyphenylamino)-1-deoxy-D-ribulose 5-phosphate</text>
        <dbReference type="Rhea" id="RHEA:21540"/>
        <dbReference type="ChEBI" id="CHEBI:18277"/>
        <dbReference type="ChEBI" id="CHEBI:58613"/>
        <dbReference type="EC" id="5.3.1.24"/>
    </reaction>
</comment>
<gene>
    <name evidence="9" type="primary">trpF</name>
    <name evidence="11" type="ORF">JOF35_000097</name>
</gene>
<keyword evidence="8 9" id="KW-0413">Isomerase</keyword>
<dbReference type="EMBL" id="JAURUE010000001">
    <property type="protein sequence ID" value="MDP9607820.1"/>
    <property type="molecule type" value="Genomic_DNA"/>
</dbReference>
<evidence type="ECO:0000256" key="3">
    <source>
        <dbReference type="ARBA" id="ARBA00012572"/>
    </source>
</evidence>
<evidence type="ECO:0000256" key="9">
    <source>
        <dbReference type="HAMAP-Rule" id="MF_00135"/>
    </source>
</evidence>
<comment type="similarity">
    <text evidence="9">Belongs to the TrpF family.</text>
</comment>
<comment type="caution">
    <text evidence="11">The sequence shown here is derived from an EMBL/GenBank/DDBJ whole genome shotgun (WGS) entry which is preliminary data.</text>
</comment>
<evidence type="ECO:0000256" key="2">
    <source>
        <dbReference type="ARBA" id="ARBA00004664"/>
    </source>
</evidence>
<evidence type="ECO:0000256" key="1">
    <source>
        <dbReference type="ARBA" id="ARBA00001164"/>
    </source>
</evidence>
<evidence type="ECO:0000256" key="8">
    <source>
        <dbReference type="ARBA" id="ARBA00023235"/>
    </source>
</evidence>
<evidence type="ECO:0000256" key="7">
    <source>
        <dbReference type="ARBA" id="ARBA00023141"/>
    </source>
</evidence>
<evidence type="ECO:0000259" key="10">
    <source>
        <dbReference type="Pfam" id="PF00697"/>
    </source>
</evidence>
<dbReference type="InterPro" id="IPR011060">
    <property type="entry name" value="RibuloseP-bd_barrel"/>
</dbReference>
<dbReference type="Gene3D" id="3.20.20.70">
    <property type="entry name" value="Aldolase class I"/>
    <property type="match status" value="1"/>
</dbReference>
<name>A0ABT9KHW2_9ACTN</name>